<dbReference type="InterPro" id="IPR013325">
    <property type="entry name" value="RNA_pol_sigma_r2"/>
</dbReference>
<dbReference type="OrthoDB" id="9784984at2"/>
<name>A0A318YB43_9FIRM</name>
<dbReference type="InterPro" id="IPR013249">
    <property type="entry name" value="RNA_pol_sigma70_r4_t2"/>
</dbReference>
<dbReference type="InterPro" id="IPR036388">
    <property type="entry name" value="WH-like_DNA-bd_sf"/>
</dbReference>
<feature type="domain" description="RNA polymerase sigma-70 region 2" evidence="5">
    <location>
        <begin position="27"/>
        <end position="90"/>
    </location>
</feature>
<dbReference type="NCBIfam" id="TIGR02937">
    <property type="entry name" value="sigma70-ECF"/>
    <property type="match status" value="1"/>
</dbReference>
<dbReference type="Gene3D" id="1.10.1740.10">
    <property type="match status" value="1"/>
</dbReference>
<keyword evidence="8" id="KW-1185">Reference proteome</keyword>
<dbReference type="InterPro" id="IPR039425">
    <property type="entry name" value="RNA_pol_sigma-70-like"/>
</dbReference>
<keyword evidence="2" id="KW-0805">Transcription regulation</keyword>
<proteinExistence type="inferred from homology"/>
<evidence type="ECO:0000313" key="7">
    <source>
        <dbReference type="EMBL" id="PYG89791.1"/>
    </source>
</evidence>
<keyword evidence="4" id="KW-0804">Transcription</keyword>
<dbReference type="GO" id="GO:0003677">
    <property type="term" value="F:DNA binding"/>
    <property type="evidence" value="ECO:0007669"/>
    <property type="project" value="InterPro"/>
</dbReference>
<dbReference type="RefSeq" id="WP_110460476.1">
    <property type="nucleotide sequence ID" value="NZ_QKMR01000002.1"/>
</dbReference>
<sequence length="198" mass="22733">MRLENENILLTKARDGNIQAFEELTGSFYSRVYNICCRMLNNPEDAGEQAQEVFIKAFRYIKAFKGNCSVSTWLYRIATNVCLDYLRKNKNRKDISLEQNVYDDIKVKDMLISSSPGPEKLAELNAQRKAINDALSAMGEKSRLIIILRDFNGFSYDEIAEITQAPVGTVKSRISRARAELRDLLCEDKEHLFTDYVK</sequence>
<dbReference type="GO" id="GO:0016987">
    <property type="term" value="F:sigma factor activity"/>
    <property type="evidence" value="ECO:0007669"/>
    <property type="project" value="UniProtKB-KW"/>
</dbReference>
<evidence type="ECO:0000256" key="3">
    <source>
        <dbReference type="ARBA" id="ARBA00023082"/>
    </source>
</evidence>
<evidence type="ECO:0000259" key="5">
    <source>
        <dbReference type="Pfam" id="PF04542"/>
    </source>
</evidence>
<protein>
    <submittedName>
        <fullName evidence="7">RNA polymerase sigma-70 factor (ECF subfamily)</fullName>
    </submittedName>
</protein>
<dbReference type="AlphaFoldDB" id="A0A318YB43"/>
<dbReference type="GO" id="GO:0006352">
    <property type="term" value="P:DNA-templated transcription initiation"/>
    <property type="evidence" value="ECO:0007669"/>
    <property type="project" value="InterPro"/>
</dbReference>
<reference evidence="7 8" key="1">
    <citation type="submission" date="2018-06" db="EMBL/GenBank/DDBJ databases">
        <title>Genomic Encyclopedia of Type Strains, Phase I: the one thousand microbial genomes (KMG-I) project.</title>
        <authorList>
            <person name="Kyrpides N."/>
        </authorList>
    </citation>
    <scope>NUCLEOTIDE SEQUENCE [LARGE SCALE GENOMIC DNA]</scope>
    <source>
        <strain evidence="7 8">DSM 19573</strain>
    </source>
</reference>
<dbReference type="InterPro" id="IPR013324">
    <property type="entry name" value="RNA_pol_sigma_r3/r4-like"/>
</dbReference>
<dbReference type="SUPFAM" id="SSF88659">
    <property type="entry name" value="Sigma3 and sigma4 domains of RNA polymerase sigma factors"/>
    <property type="match status" value="1"/>
</dbReference>
<comment type="caution">
    <text evidence="7">The sequence shown here is derived from an EMBL/GenBank/DDBJ whole genome shotgun (WGS) entry which is preliminary data.</text>
</comment>
<dbReference type="SUPFAM" id="SSF88946">
    <property type="entry name" value="Sigma2 domain of RNA polymerase sigma factors"/>
    <property type="match status" value="1"/>
</dbReference>
<gene>
    <name evidence="7" type="ORF">LY28_00387</name>
</gene>
<dbReference type="Pfam" id="PF08281">
    <property type="entry name" value="Sigma70_r4_2"/>
    <property type="match status" value="1"/>
</dbReference>
<dbReference type="CDD" id="cd06171">
    <property type="entry name" value="Sigma70_r4"/>
    <property type="match status" value="1"/>
</dbReference>
<accession>A0A318YB43</accession>
<dbReference type="PANTHER" id="PTHR43133">
    <property type="entry name" value="RNA POLYMERASE ECF-TYPE SIGMA FACTO"/>
    <property type="match status" value="1"/>
</dbReference>
<comment type="similarity">
    <text evidence="1">Belongs to the sigma-70 factor family. ECF subfamily.</text>
</comment>
<dbReference type="EMBL" id="QKMR01000002">
    <property type="protein sequence ID" value="PYG89791.1"/>
    <property type="molecule type" value="Genomic_DNA"/>
</dbReference>
<dbReference type="Gene3D" id="1.10.10.10">
    <property type="entry name" value="Winged helix-like DNA-binding domain superfamily/Winged helix DNA-binding domain"/>
    <property type="match status" value="1"/>
</dbReference>
<keyword evidence="3" id="KW-0731">Sigma factor</keyword>
<dbReference type="Pfam" id="PF04542">
    <property type="entry name" value="Sigma70_r2"/>
    <property type="match status" value="1"/>
</dbReference>
<feature type="domain" description="RNA polymerase sigma factor 70 region 4 type 2" evidence="6">
    <location>
        <begin position="129"/>
        <end position="181"/>
    </location>
</feature>
<evidence type="ECO:0000259" key="6">
    <source>
        <dbReference type="Pfam" id="PF08281"/>
    </source>
</evidence>
<organism evidence="7 8">
    <name type="scientific">Ruminiclostridium sufflavum DSM 19573</name>
    <dbReference type="NCBI Taxonomy" id="1121337"/>
    <lineage>
        <taxon>Bacteria</taxon>
        <taxon>Bacillati</taxon>
        <taxon>Bacillota</taxon>
        <taxon>Clostridia</taxon>
        <taxon>Eubacteriales</taxon>
        <taxon>Oscillospiraceae</taxon>
        <taxon>Ruminiclostridium</taxon>
    </lineage>
</organism>
<dbReference type="InterPro" id="IPR014284">
    <property type="entry name" value="RNA_pol_sigma-70_dom"/>
</dbReference>
<dbReference type="Proteomes" id="UP000248132">
    <property type="component" value="Unassembled WGS sequence"/>
</dbReference>
<evidence type="ECO:0000256" key="4">
    <source>
        <dbReference type="ARBA" id="ARBA00023163"/>
    </source>
</evidence>
<evidence type="ECO:0000313" key="8">
    <source>
        <dbReference type="Proteomes" id="UP000248132"/>
    </source>
</evidence>
<evidence type="ECO:0000256" key="1">
    <source>
        <dbReference type="ARBA" id="ARBA00010641"/>
    </source>
</evidence>
<evidence type="ECO:0000256" key="2">
    <source>
        <dbReference type="ARBA" id="ARBA00023015"/>
    </source>
</evidence>
<dbReference type="InterPro" id="IPR007627">
    <property type="entry name" value="RNA_pol_sigma70_r2"/>
</dbReference>
<dbReference type="PANTHER" id="PTHR43133:SF51">
    <property type="entry name" value="RNA POLYMERASE SIGMA FACTOR"/>
    <property type="match status" value="1"/>
</dbReference>